<protein>
    <recommendedName>
        <fullName evidence="2">Fe/B12 periplasmic-binding domain-containing protein</fullName>
    </recommendedName>
</protein>
<evidence type="ECO:0000313" key="4">
    <source>
        <dbReference type="Proteomes" id="UP000216446"/>
    </source>
</evidence>
<keyword evidence="1" id="KW-0732">Signal</keyword>
<dbReference type="OrthoDB" id="9816357at2"/>
<dbReference type="RefSeq" id="WP_094546196.1">
    <property type="nucleotide sequence ID" value="NZ_MQWB01000001.1"/>
</dbReference>
<dbReference type="PANTHER" id="PTHR30535:SF34">
    <property type="entry name" value="MOLYBDATE-BINDING PROTEIN MOLA"/>
    <property type="match status" value="1"/>
</dbReference>
<dbReference type="PROSITE" id="PS51257">
    <property type="entry name" value="PROKAR_LIPOPROTEIN"/>
    <property type="match status" value="1"/>
</dbReference>
<dbReference type="Gene3D" id="3.40.50.1980">
    <property type="entry name" value="Nitrogenase molybdenum iron protein domain"/>
    <property type="match status" value="2"/>
</dbReference>
<dbReference type="PANTHER" id="PTHR30535">
    <property type="entry name" value="VITAMIN B12-BINDING PROTEIN"/>
    <property type="match status" value="1"/>
</dbReference>
<gene>
    <name evidence="3" type="ORF">BSZ36_03860</name>
</gene>
<organism evidence="3 4">
    <name type="scientific">Rubricoccus marinus</name>
    <dbReference type="NCBI Taxonomy" id="716817"/>
    <lineage>
        <taxon>Bacteria</taxon>
        <taxon>Pseudomonadati</taxon>
        <taxon>Rhodothermota</taxon>
        <taxon>Rhodothermia</taxon>
        <taxon>Rhodothermales</taxon>
        <taxon>Rubricoccaceae</taxon>
        <taxon>Rubricoccus</taxon>
    </lineage>
</organism>
<proteinExistence type="predicted"/>
<keyword evidence="4" id="KW-1185">Reference proteome</keyword>
<comment type="caution">
    <text evidence="3">The sequence shown here is derived from an EMBL/GenBank/DDBJ whole genome shotgun (WGS) entry which is preliminary data.</text>
</comment>
<dbReference type="Proteomes" id="UP000216446">
    <property type="component" value="Unassembled WGS sequence"/>
</dbReference>
<feature type="chain" id="PRO_5012356232" description="Fe/B12 periplasmic-binding domain-containing protein" evidence="1">
    <location>
        <begin position="20"/>
        <end position="300"/>
    </location>
</feature>
<dbReference type="SUPFAM" id="SSF53807">
    <property type="entry name" value="Helical backbone' metal receptor"/>
    <property type="match status" value="1"/>
</dbReference>
<dbReference type="FunCoup" id="A0A259TX47">
    <property type="interactions" value="172"/>
</dbReference>
<feature type="signal peptide" evidence="1">
    <location>
        <begin position="1"/>
        <end position="19"/>
    </location>
</feature>
<accession>A0A259TX47</accession>
<dbReference type="EMBL" id="MQWB01000001">
    <property type="protein sequence ID" value="OZC02197.1"/>
    <property type="molecule type" value="Genomic_DNA"/>
</dbReference>
<dbReference type="Pfam" id="PF01497">
    <property type="entry name" value="Peripla_BP_2"/>
    <property type="match status" value="1"/>
</dbReference>
<evidence type="ECO:0000259" key="2">
    <source>
        <dbReference type="PROSITE" id="PS50983"/>
    </source>
</evidence>
<reference evidence="3 4" key="1">
    <citation type="submission" date="2016-11" db="EMBL/GenBank/DDBJ databases">
        <title>Study of marine rhodopsin-containing bacteria.</title>
        <authorList>
            <person name="Yoshizawa S."/>
            <person name="Kumagai Y."/>
            <person name="Kogure K."/>
        </authorList>
    </citation>
    <scope>NUCLEOTIDE SEQUENCE [LARGE SCALE GENOMIC DNA]</scope>
    <source>
        <strain evidence="3 4">SG-29</strain>
    </source>
</reference>
<dbReference type="InParanoid" id="A0A259TX47"/>
<dbReference type="InterPro" id="IPR050902">
    <property type="entry name" value="ABC_Transporter_SBP"/>
</dbReference>
<dbReference type="InterPro" id="IPR002491">
    <property type="entry name" value="ABC_transptr_periplasmic_BD"/>
</dbReference>
<feature type="domain" description="Fe/B12 periplasmic-binding" evidence="2">
    <location>
        <begin position="45"/>
        <end position="294"/>
    </location>
</feature>
<sequence>MPVRSLLFAVCLLALGACASPEAEGPRTFTDDDGRSVSLAGAPETVVPLAPNLTEMIAVAAGVDRLAGVATADDWPAEVRGVPRFASLPLDRERILELGPGLALGVVGLNPPADLDALAGLGIPAYAFRFAEVDDIPRALRTLDTLLASSGGAAAADAFEARVGAVRAKTAAMPRPRVLLLIGAENSALYAFGRESYASEVVRLAGADNVTDAFSGDAAAPSVEWVLENAPEVILIAGEGDARQRLIEAAPALAGLSAVQNGRVYSIPADPILRPGPRTVEALETIARRLHPEAFASGAA</sequence>
<name>A0A259TX47_9BACT</name>
<dbReference type="AlphaFoldDB" id="A0A259TX47"/>
<evidence type="ECO:0000256" key="1">
    <source>
        <dbReference type="SAM" id="SignalP"/>
    </source>
</evidence>
<dbReference type="PROSITE" id="PS50983">
    <property type="entry name" value="FE_B12_PBP"/>
    <property type="match status" value="1"/>
</dbReference>
<evidence type="ECO:0000313" key="3">
    <source>
        <dbReference type="EMBL" id="OZC02197.1"/>
    </source>
</evidence>